<dbReference type="Proteomes" id="UP001167160">
    <property type="component" value="Unassembled WGS sequence"/>
</dbReference>
<dbReference type="EMBL" id="JAMQGM010000016">
    <property type="protein sequence ID" value="MCM2577201.1"/>
    <property type="molecule type" value="Genomic_DNA"/>
</dbReference>
<evidence type="ECO:0008006" key="5">
    <source>
        <dbReference type="Google" id="ProtNLM"/>
    </source>
</evidence>
<keyword evidence="4" id="KW-1185">Reference proteome</keyword>
<evidence type="ECO:0000256" key="1">
    <source>
        <dbReference type="SAM" id="MobiDB-lite"/>
    </source>
</evidence>
<reference evidence="3" key="1">
    <citation type="journal article" date="2023" name="Int. J. Syst. Evol. Microbiol.">
        <title>Streptomyces meridianus sp. nov. isolated from brackish water of the Tagus estuary in Alcochete, Portugal.</title>
        <authorList>
            <person name="Santos J.D.N."/>
            <person name="Klimek D."/>
            <person name="Calusinska M."/>
            <person name="Lobo Da Cunha A."/>
            <person name="Catita J."/>
            <person name="Goncalves H."/>
            <person name="Gonzalez I."/>
            <person name="Reyes F."/>
            <person name="Lage O.M."/>
        </authorList>
    </citation>
    <scope>NUCLEOTIDE SEQUENCE</scope>
    <source>
        <strain evidence="3">MTZ3.1</strain>
    </source>
</reference>
<comment type="caution">
    <text evidence="3">The sequence shown here is derived from an EMBL/GenBank/DDBJ whole genome shotgun (WGS) entry which is preliminary data.</text>
</comment>
<feature type="chain" id="PRO_5047214656" description="Tat pathway signal protein" evidence="2">
    <location>
        <begin position="32"/>
        <end position="172"/>
    </location>
</feature>
<accession>A0ABT0X3T3</accession>
<dbReference type="PANTHER" id="PTHR34400">
    <property type="match status" value="1"/>
</dbReference>
<gene>
    <name evidence="3" type="ORF">M1E25_07535</name>
</gene>
<sequence>MTTPISRRAALRAAALLTAYGALPQNSPAHAAPGPAGPAADPDDLAHYYRFREIVEGRRMVQSEDGWTFNGPAIPFDPDGVHPVVDSPDTASLPEGSPQRAASEECDRAYTDMLRALNRVFDGHPGELHHVTAMMFALEGQARKLLTIPSAPGATTVLGPAFRLVDGDGPEN</sequence>
<evidence type="ECO:0000313" key="4">
    <source>
        <dbReference type="Proteomes" id="UP001167160"/>
    </source>
</evidence>
<keyword evidence="2" id="KW-0732">Signal</keyword>
<name>A0ABT0X3T3_9ACTN</name>
<evidence type="ECO:0000256" key="2">
    <source>
        <dbReference type="SAM" id="SignalP"/>
    </source>
</evidence>
<dbReference type="RefSeq" id="WP_251411612.1">
    <property type="nucleotide sequence ID" value="NZ_JAMQGM010000016.1"/>
</dbReference>
<feature type="region of interest" description="Disordered" evidence="1">
    <location>
        <begin position="78"/>
        <end position="102"/>
    </location>
</feature>
<feature type="signal peptide" evidence="2">
    <location>
        <begin position="1"/>
        <end position="31"/>
    </location>
</feature>
<organism evidence="3 4">
    <name type="scientific">Streptomyces meridianus</name>
    <dbReference type="NCBI Taxonomy" id="2938945"/>
    <lineage>
        <taxon>Bacteria</taxon>
        <taxon>Bacillati</taxon>
        <taxon>Actinomycetota</taxon>
        <taxon>Actinomycetes</taxon>
        <taxon>Kitasatosporales</taxon>
        <taxon>Streptomycetaceae</taxon>
        <taxon>Streptomyces</taxon>
    </lineage>
</organism>
<proteinExistence type="predicted"/>
<evidence type="ECO:0000313" key="3">
    <source>
        <dbReference type="EMBL" id="MCM2577201.1"/>
    </source>
</evidence>
<dbReference type="InterPro" id="IPR006311">
    <property type="entry name" value="TAT_signal"/>
</dbReference>
<dbReference type="PANTHER" id="PTHR34400:SF4">
    <property type="entry name" value="MEMBRANE PROTEIN"/>
    <property type="match status" value="1"/>
</dbReference>
<dbReference type="PROSITE" id="PS51318">
    <property type="entry name" value="TAT"/>
    <property type="match status" value="1"/>
</dbReference>
<protein>
    <recommendedName>
        <fullName evidence="5">Tat pathway signal protein</fullName>
    </recommendedName>
</protein>